<evidence type="ECO:0000313" key="1">
    <source>
        <dbReference type="EMBL" id="CAG8715348.1"/>
    </source>
</evidence>
<dbReference type="Proteomes" id="UP000789396">
    <property type="component" value="Unassembled WGS sequence"/>
</dbReference>
<evidence type="ECO:0000313" key="2">
    <source>
        <dbReference type="Proteomes" id="UP000789396"/>
    </source>
</evidence>
<proteinExistence type="predicted"/>
<dbReference type="AlphaFoldDB" id="A0A9N9NAE7"/>
<protein>
    <submittedName>
        <fullName evidence="1">12598_t:CDS:1</fullName>
    </submittedName>
</protein>
<organism evidence="1 2">
    <name type="scientific">Racocetra fulgida</name>
    <dbReference type="NCBI Taxonomy" id="60492"/>
    <lineage>
        <taxon>Eukaryota</taxon>
        <taxon>Fungi</taxon>
        <taxon>Fungi incertae sedis</taxon>
        <taxon>Mucoromycota</taxon>
        <taxon>Glomeromycotina</taxon>
        <taxon>Glomeromycetes</taxon>
        <taxon>Diversisporales</taxon>
        <taxon>Gigasporaceae</taxon>
        <taxon>Racocetra</taxon>
    </lineage>
</organism>
<sequence length="103" mass="11897">MSNKPNELLLNIDPQVKAYINNAYQTTILTVIDKVKELINQQAENQRCWNEQLQNTIKDHFSKLEQISLINNSNNQPTEEEQSNQVIPVTICSTPETRDETLQ</sequence>
<dbReference type="OrthoDB" id="2439585at2759"/>
<feature type="non-terminal residue" evidence="1">
    <location>
        <position position="103"/>
    </location>
</feature>
<name>A0A9N9NAE7_9GLOM</name>
<gene>
    <name evidence="1" type="ORF">RFULGI_LOCUS11112</name>
</gene>
<comment type="caution">
    <text evidence="1">The sequence shown here is derived from an EMBL/GenBank/DDBJ whole genome shotgun (WGS) entry which is preliminary data.</text>
</comment>
<keyword evidence="2" id="KW-1185">Reference proteome</keyword>
<dbReference type="EMBL" id="CAJVPZ010023390">
    <property type="protein sequence ID" value="CAG8715348.1"/>
    <property type="molecule type" value="Genomic_DNA"/>
</dbReference>
<accession>A0A9N9NAE7</accession>
<reference evidence="1" key="1">
    <citation type="submission" date="2021-06" db="EMBL/GenBank/DDBJ databases">
        <authorList>
            <person name="Kallberg Y."/>
            <person name="Tangrot J."/>
            <person name="Rosling A."/>
        </authorList>
    </citation>
    <scope>NUCLEOTIDE SEQUENCE</scope>
    <source>
        <strain evidence="1">IN212</strain>
    </source>
</reference>